<dbReference type="Pfam" id="PF05795">
    <property type="entry name" value="Plasmodium_Vir"/>
    <property type="match status" value="1"/>
</dbReference>
<keyword evidence="1" id="KW-0812">Transmembrane</keyword>
<feature type="transmembrane region" description="Helical" evidence="1">
    <location>
        <begin position="274"/>
        <end position="292"/>
    </location>
</feature>
<sequence>MVLYNHQEINYKQYERSCLLTKFINRLDADDNTYYYPTEGELNSVGEPQKVIIKRVYSMLYRNYNNINAYQDDIKKHCCNYLNYWLDTKKNNYVSSKLGINDAMWKIIEKLWENLEKTENTFQCKRNINHKTIEQQKNRINLMVYCVNRDELKKNCNLTSGSTYQNFCLALNEYVKKNYELLVKENQCLKHKDIENDYEFHFSNECTLYDIPKTFPDYNNEGGTLSENPITRNPLPYCESTQEAKENFQGSPEEDTVSLVEEPASPYSAPWNSMTYSGLTVFGILLSSMFLYKYTSFGSFIRSLMIKKNKVRQYINEQAENELLESSSDGIVYNLENDEYNFSYQPLQN</sequence>
<dbReference type="InterPro" id="IPR008780">
    <property type="entry name" value="Plasmodium_Vir"/>
</dbReference>
<dbReference type="EMBL" id="FLRE01001620">
    <property type="protein sequence ID" value="SBT56903.1"/>
    <property type="molecule type" value="Genomic_DNA"/>
</dbReference>
<evidence type="ECO:0000313" key="4">
    <source>
        <dbReference type="Proteomes" id="UP000078550"/>
    </source>
</evidence>
<keyword evidence="5" id="KW-1185">Reference proteome</keyword>
<evidence type="ECO:0000313" key="2">
    <source>
        <dbReference type="EMBL" id="SBT56903.1"/>
    </source>
</evidence>
<evidence type="ECO:0000313" key="5">
    <source>
        <dbReference type="Proteomes" id="UP000078555"/>
    </source>
</evidence>
<reference evidence="3" key="2">
    <citation type="submission" date="2016-05" db="EMBL/GenBank/DDBJ databases">
        <authorList>
            <person name="Lavstsen T."/>
            <person name="Jespersen J.S."/>
        </authorList>
    </citation>
    <scope>NUCLEOTIDE SEQUENCE [LARGE SCALE GENOMIC DNA]</scope>
</reference>
<dbReference type="Proteomes" id="UP000078555">
    <property type="component" value="Unassembled WGS sequence"/>
</dbReference>
<organism evidence="3 5">
    <name type="scientific">Plasmodium ovale wallikeri</name>
    <dbReference type="NCBI Taxonomy" id="864142"/>
    <lineage>
        <taxon>Eukaryota</taxon>
        <taxon>Sar</taxon>
        <taxon>Alveolata</taxon>
        <taxon>Apicomplexa</taxon>
        <taxon>Aconoidasida</taxon>
        <taxon>Haemosporida</taxon>
        <taxon>Plasmodiidae</taxon>
        <taxon>Plasmodium</taxon>
        <taxon>Plasmodium (Plasmodium)</taxon>
    </lineage>
</organism>
<reference evidence="4 5" key="1">
    <citation type="submission" date="2016-05" db="EMBL/GenBank/DDBJ databases">
        <authorList>
            <person name="Naeem Raeece"/>
        </authorList>
    </citation>
    <scope>NUCLEOTIDE SEQUENCE [LARGE SCALE GENOMIC DNA]</scope>
</reference>
<evidence type="ECO:0000256" key="1">
    <source>
        <dbReference type="SAM" id="Phobius"/>
    </source>
</evidence>
<keyword evidence="1" id="KW-0472">Membrane</keyword>
<evidence type="ECO:0000313" key="3">
    <source>
        <dbReference type="EMBL" id="SBT57940.1"/>
    </source>
</evidence>
<accession>A0A1A9APB8</accession>
<dbReference type="EMBL" id="FLRD01001695">
    <property type="protein sequence ID" value="SBT57940.1"/>
    <property type="molecule type" value="Genomic_DNA"/>
</dbReference>
<name>A0A1A9APB8_PLAOA</name>
<protein>
    <submittedName>
        <fullName evidence="3">PIR Superfamily Protein</fullName>
    </submittedName>
</protein>
<proteinExistence type="predicted"/>
<dbReference type="Proteomes" id="UP000078550">
    <property type="component" value="Unassembled WGS sequence"/>
</dbReference>
<gene>
    <name evidence="3" type="ORF">POVWA1_084610</name>
    <name evidence="2" type="ORF">POVWA2_075950</name>
</gene>
<dbReference type="AlphaFoldDB" id="A0A1A9APB8"/>
<keyword evidence="1" id="KW-1133">Transmembrane helix</keyword>